<feature type="compositionally biased region" description="Polar residues" evidence="5">
    <location>
        <begin position="289"/>
        <end position="306"/>
    </location>
</feature>
<keyword evidence="8" id="KW-1185">Reference proteome</keyword>
<dbReference type="InterPro" id="IPR042177">
    <property type="entry name" value="Cell/Rod_1"/>
</dbReference>
<dbReference type="EMBL" id="AEQP01000022">
    <property type="protein sequence ID" value="EFV94167.1"/>
    <property type="molecule type" value="Genomic_DNA"/>
</dbReference>
<name>E7S018_9BURK</name>
<evidence type="ECO:0000313" key="8">
    <source>
        <dbReference type="Proteomes" id="UP000011021"/>
    </source>
</evidence>
<evidence type="ECO:0000256" key="1">
    <source>
        <dbReference type="ARBA" id="ARBA00009369"/>
    </source>
</evidence>
<evidence type="ECO:0000259" key="6">
    <source>
        <dbReference type="Pfam" id="PF04085"/>
    </source>
</evidence>
<dbReference type="PANTHER" id="PTHR34138:SF1">
    <property type="entry name" value="CELL SHAPE-DETERMINING PROTEIN MREC"/>
    <property type="match status" value="1"/>
</dbReference>
<dbReference type="AlphaFoldDB" id="E7S018"/>
<dbReference type="Pfam" id="PF04085">
    <property type="entry name" value="MreC"/>
    <property type="match status" value="1"/>
</dbReference>
<protein>
    <recommendedName>
        <fullName evidence="2">Cell shape-determining protein MreC</fullName>
    </recommendedName>
    <alternativeName>
        <fullName evidence="4">Cell shape protein MreC</fullName>
    </alternativeName>
</protein>
<dbReference type="STRING" id="887898.HMPREF0551_2282"/>
<dbReference type="InterPro" id="IPR042175">
    <property type="entry name" value="Cell/Rod_MreC_2"/>
</dbReference>
<dbReference type="HOGENOM" id="CLU_042663_2_0_4"/>
<dbReference type="PANTHER" id="PTHR34138">
    <property type="entry name" value="CELL SHAPE-DETERMINING PROTEIN MREC"/>
    <property type="match status" value="1"/>
</dbReference>
<evidence type="ECO:0000256" key="5">
    <source>
        <dbReference type="SAM" id="MobiDB-lite"/>
    </source>
</evidence>
<dbReference type="Proteomes" id="UP000011021">
    <property type="component" value="Unassembled WGS sequence"/>
</dbReference>
<organism evidence="7 8">
    <name type="scientific">Lautropia mirabilis ATCC 51599</name>
    <dbReference type="NCBI Taxonomy" id="887898"/>
    <lineage>
        <taxon>Bacteria</taxon>
        <taxon>Pseudomonadati</taxon>
        <taxon>Pseudomonadota</taxon>
        <taxon>Betaproteobacteria</taxon>
        <taxon>Burkholderiales</taxon>
        <taxon>Burkholderiaceae</taxon>
        <taxon>Lautropia</taxon>
    </lineage>
</organism>
<evidence type="ECO:0000256" key="3">
    <source>
        <dbReference type="ARBA" id="ARBA00022960"/>
    </source>
</evidence>
<feature type="domain" description="Rod shape-determining protein MreC beta-barrel core" evidence="6">
    <location>
        <begin position="133"/>
        <end position="271"/>
    </location>
</feature>
<reference evidence="7 8" key="1">
    <citation type="submission" date="2010-12" db="EMBL/GenBank/DDBJ databases">
        <authorList>
            <person name="Muzny D."/>
            <person name="Qin X."/>
            <person name="Deng J."/>
            <person name="Jiang H."/>
            <person name="Liu Y."/>
            <person name="Qu J."/>
            <person name="Song X.-Z."/>
            <person name="Zhang L."/>
            <person name="Thornton R."/>
            <person name="Coyle M."/>
            <person name="Francisco L."/>
            <person name="Jackson L."/>
            <person name="Javaid M."/>
            <person name="Korchina V."/>
            <person name="Kovar C."/>
            <person name="Mata R."/>
            <person name="Mathew T."/>
            <person name="Ngo R."/>
            <person name="Nguyen L."/>
            <person name="Nguyen N."/>
            <person name="Okwuonu G."/>
            <person name="Ongeri F."/>
            <person name="Pham C."/>
            <person name="Simmons D."/>
            <person name="Wilczek-Boney K."/>
            <person name="Hale W."/>
            <person name="Jakkamsetti A."/>
            <person name="Pham P."/>
            <person name="Ruth R."/>
            <person name="San Lucas F."/>
            <person name="Warren J."/>
            <person name="Zhang J."/>
            <person name="Zhao Z."/>
            <person name="Zhou C."/>
            <person name="Zhu D."/>
            <person name="Lee S."/>
            <person name="Bess C."/>
            <person name="Blankenburg K."/>
            <person name="Forbes L."/>
            <person name="Fu Q."/>
            <person name="Gubbala S."/>
            <person name="Hirani K."/>
            <person name="Jayaseelan J.C."/>
            <person name="Lara F."/>
            <person name="Munidasa M."/>
            <person name="Palculict T."/>
            <person name="Patil S."/>
            <person name="Pu L.-L."/>
            <person name="Saada N."/>
            <person name="Tang L."/>
            <person name="Weissenberger G."/>
            <person name="Zhu Y."/>
            <person name="Hemphill L."/>
            <person name="Shang Y."/>
            <person name="Youmans B."/>
            <person name="Ayvaz T."/>
            <person name="Ross M."/>
            <person name="Santibanez J."/>
            <person name="Aqrawi P."/>
            <person name="Gross S."/>
            <person name="Joshi V."/>
            <person name="Fowler G."/>
            <person name="Nazareth L."/>
            <person name="Reid J."/>
            <person name="Worley K."/>
            <person name="Petrosino J."/>
            <person name="Highlander S."/>
            <person name="Gibbs R."/>
        </authorList>
    </citation>
    <scope>NUCLEOTIDE SEQUENCE [LARGE SCALE GENOMIC DNA]</scope>
    <source>
        <strain evidence="7 8">ATCC 51599</strain>
    </source>
</reference>
<dbReference type="NCBIfam" id="TIGR00219">
    <property type="entry name" value="mreC"/>
    <property type="match status" value="1"/>
</dbReference>
<evidence type="ECO:0000256" key="2">
    <source>
        <dbReference type="ARBA" id="ARBA00013855"/>
    </source>
</evidence>
<dbReference type="GO" id="GO:0005886">
    <property type="term" value="C:plasma membrane"/>
    <property type="evidence" value="ECO:0007669"/>
    <property type="project" value="TreeGrafter"/>
</dbReference>
<evidence type="ECO:0000256" key="4">
    <source>
        <dbReference type="ARBA" id="ARBA00032089"/>
    </source>
</evidence>
<dbReference type="Gene3D" id="2.40.10.350">
    <property type="entry name" value="Rod shape-determining protein MreC, domain 2"/>
    <property type="match status" value="1"/>
</dbReference>
<proteinExistence type="inferred from homology"/>
<sequence>MTARYHAPDAPKPGIAILLSLLALALMFADARLGVLAPVRQVLGGALYPVQAALAWPMQQVESFEGYFDDMETLRNDNRLLRTVLIQQAGVLAATERLRQENESLRDLAGLRLQIPQAAIVAETVMQPRNAGTRRRLLDRGSHHGVAAGQPVIDARGVIGQITRVYPFSSEMTLITDPVMSVPVSVRRNGLHALAFGTPSPALMELRFQSKEADIQIGDVLQTSGLDFLYPPGVPVGVVEDVTLPADEPFAQVTVRPLANLTDPRLVLVLQPDTSAIPAQDEAAPPTRHTPQAPTPDMSSPDTSAGMSHAPSHAADAAEQNDADPTASTPGAALP</sequence>
<dbReference type="eggNOG" id="COG1792">
    <property type="taxonomic scope" value="Bacteria"/>
</dbReference>
<dbReference type="GO" id="GO:0008360">
    <property type="term" value="P:regulation of cell shape"/>
    <property type="evidence" value="ECO:0007669"/>
    <property type="project" value="UniProtKB-KW"/>
</dbReference>
<accession>E7S018</accession>
<dbReference type="RefSeq" id="WP_005674698.1">
    <property type="nucleotide sequence ID" value="NZ_CP146288.1"/>
</dbReference>
<feature type="region of interest" description="Disordered" evidence="5">
    <location>
        <begin position="276"/>
        <end position="335"/>
    </location>
</feature>
<dbReference type="Gene3D" id="2.40.10.340">
    <property type="entry name" value="Rod shape-determining protein MreC, domain 1"/>
    <property type="match status" value="1"/>
</dbReference>
<comment type="similarity">
    <text evidence="1">Belongs to the MreC family.</text>
</comment>
<comment type="caution">
    <text evidence="7">The sequence shown here is derived from an EMBL/GenBank/DDBJ whole genome shotgun (WGS) entry which is preliminary data.</text>
</comment>
<dbReference type="InterPro" id="IPR007221">
    <property type="entry name" value="MreC"/>
</dbReference>
<gene>
    <name evidence="7" type="primary">mreC</name>
    <name evidence="7" type="ORF">HMPREF0551_2282</name>
</gene>
<dbReference type="InterPro" id="IPR055342">
    <property type="entry name" value="MreC_beta-barrel_core"/>
</dbReference>
<keyword evidence="3" id="KW-0133">Cell shape</keyword>
<evidence type="ECO:0000313" key="7">
    <source>
        <dbReference type="EMBL" id="EFV94167.1"/>
    </source>
</evidence>